<evidence type="ECO:0000256" key="11">
    <source>
        <dbReference type="SAM" id="Phobius"/>
    </source>
</evidence>
<dbReference type="GO" id="GO:0015254">
    <property type="term" value="F:glycerol channel activity"/>
    <property type="evidence" value="ECO:0007669"/>
    <property type="project" value="TreeGrafter"/>
</dbReference>
<feature type="transmembrane region" description="Helical" evidence="11">
    <location>
        <begin position="27"/>
        <end position="46"/>
    </location>
</feature>
<dbReference type="InterPro" id="IPR023271">
    <property type="entry name" value="Aquaporin-like"/>
</dbReference>
<evidence type="ECO:0000256" key="2">
    <source>
        <dbReference type="ARBA" id="ARBA00006175"/>
    </source>
</evidence>
<feature type="transmembrane region" description="Helical" evidence="11">
    <location>
        <begin position="102"/>
        <end position="124"/>
    </location>
</feature>
<evidence type="ECO:0000256" key="9">
    <source>
        <dbReference type="ARBA" id="ARBA00049405"/>
    </source>
</evidence>
<accession>A0A9P4NT69</accession>
<evidence type="ECO:0000256" key="4">
    <source>
        <dbReference type="ARBA" id="ARBA00022692"/>
    </source>
</evidence>
<keyword evidence="4 10" id="KW-0812">Transmembrane</keyword>
<evidence type="ECO:0000256" key="1">
    <source>
        <dbReference type="ARBA" id="ARBA00004141"/>
    </source>
</evidence>
<organism evidence="12 13">
    <name type="scientific">Tothia fuscella</name>
    <dbReference type="NCBI Taxonomy" id="1048955"/>
    <lineage>
        <taxon>Eukaryota</taxon>
        <taxon>Fungi</taxon>
        <taxon>Dikarya</taxon>
        <taxon>Ascomycota</taxon>
        <taxon>Pezizomycotina</taxon>
        <taxon>Dothideomycetes</taxon>
        <taxon>Pleosporomycetidae</taxon>
        <taxon>Venturiales</taxon>
        <taxon>Cylindrosympodiaceae</taxon>
        <taxon>Tothia</taxon>
    </lineage>
</organism>
<dbReference type="PANTHER" id="PTHR43829:SF9">
    <property type="entry name" value="AQUAPORIN-9"/>
    <property type="match status" value="1"/>
</dbReference>
<dbReference type="OrthoDB" id="3222at2759"/>
<evidence type="ECO:0000313" key="13">
    <source>
        <dbReference type="Proteomes" id="UP000800235"/>
    </source>
</evidence>
<proteinExistence type="inferred from homology"/>
<evidence type="ECO:0000256" key="6">
    <source>
        <dbReference type="ARBA" id="ARBA00022989"/>
    </source>
</evidence>
<keyword evidence="7 11" id="KW-0472">Membrane</keyword>
<gene>
    <name evidence="12" type="ORF">EJ08DRAFT_687480</name>
</gene>
<evidence type="ECO:0000256" key="7">
    <source>
        <dbReference type="ARBA" id="ARBA00023136"/>
    </source>
</evidence>
<dbReference type="PROSITE" id="PS00221">
    <property type="entry name" value="MIP"/>
    <property type="match status" value="1"/>
</dbReference>
<dbReference type="Proteomes" id="UP000800235">
    <property type="component" value="Unassembled WGS sequence"/>
</dbReference>
<evidence type="ECO:0000256" key="5">
    <source>
        <dbReference type="ARBA" id="ARBA00022737"/>
    </source>
</evidence>
<keyword evidence="5" id="KW-0677">Repeat</keyword>
<dbReference type="FunFam" id="1.20.1080.10:FF:000027">
    <property type="entry name" value="MIP aquaporin"/>
    <property type="match status" value="1"/>
</dbReference>
<evidence type="ECO:0000256" key="3">
    <source>
        <dbReference type="ARBA" id="ARBA00022448"/>
    </source>
</evidence>
<dbReference type="GO" id="GO:0015250">
    <property type="term" value="F:water channel activity"/>
    <property type="evidence" value="ECO:0007669"/>
    <property type="project" value="TreeGrafter"/>
</dbReference>
<dbReference type="Pfam" id="PF00230">
    <property type="entry name" value="MIP"/>
    <property type="match status" value="1"/>
</dbReference>
<evidence type="ECO:0000256" key="10">
    <source>
        <dbReference type="RuleBase" id="RU000477"/>
    </source>
</evidence>
<feature type="transmembrane region" description="Helical" evidence="11">
    <location>
        <begin position="165"/>
        <end position="184"/>
    </location>
</feature>
<dbReference type="InterPro" id="IPR022357">
    <property type="entry name" value="MIP_CS"/>
</dbReference>
<dbReference type="PANTHER" id="PTHR43829">
    <property type="entry name" value="AQUAPORIN OR AQUAGLYCEROPORIN RELATED"/>
    <property type="match status" value="1"/>
</dbReference>
<evidence type="ECO:0000313" key="12">
    <source>
        <dbReference type="EMBL" id="KAF2431220.1"/>
    </source>
</evidence>
<dbReference type="GO" id="GO:0005886">
    <property type="term" value="C:plasma membrane"/>
    <property type="evidence" value="ECO:0007669"/>
    <property type="project" value="TreeGrafter"/>
</dbReference>
<keyword evidence="13" id="KW-1185">Reference proteome</keyword>
<dbReference type="SUPFAM" id="SSF81338">
    <property type="entry name" value="Aquaporin-like"/>
    <property type="match status" value="1"/>
</dbReference>
<keyword evidence="3 10" id="KW-0813">Transport</keyword>
<evidence type="ECO:0000256" key="8">
    <source>
        <dbReference type="ARBA" id="ARBA00034651"/>
    </source>
</evidence>
<dbReference type="Gene3D" id="1.20.1080.10">
    <property type="entry name" value="Glycerol uptake facilitator protein"/>
    <property type="match status" value="1"/>
</dbReference>
<dbReference type="InterPro" id="IPR050363">
    <property type="entry name" value="MIP/Aquaporin"/>
</dbReference>
<feature type="transmembrane region" description="Helical" evidence="11">
    <location>
        <begin position="244"/>
        <end position="264"/>
    </location>
</feature>
<name>A0A9P4NT69_9PEZI</name>
<dbReference type="NCBIfam" id="TIGR00861">
    <property type="entry name" value="MIP"/>
    <property type="match status" value="1"/>
</dbReference>
<reference evidence="12" key="1">
    <citation type="journal article" date="2020" name="Stud. Mycol.">
        <title>101 Dothideomycetes genomes: a test case for predicting lifestyles and emergence of pathogens.</title>
        <authorList>
            <person name="Haridas S."/>
            <person name="Albert R."/>
            <person name="Binder M."/>
            <person name="Bloem J."/>
            <person name="Labutti K."/>
            <person name="Salamov A."/>
            <person name="Andreopoulos B."/>
            <person name="Baker S."/>
            <person name="Barry K."/>
            <person name="Bills G."/>
            <person name="Bluhm B."/>
            <person name="Cannon C."/>
            <person name="Castanera R."/>
            <person name="Culley D."/>
            <person name="Daum C."/>
            <person name="Ezra D."/>
            <person name="Gonzalez J."/>
            <person name="Henrissat B."/>
            <person name="Kuo A."/>
            <person name="Liang C."/>
            <person name="Lipzen A."/>
            <person name="Lutzoni F."/>
            <person name="Magnuson J."/>
            <person name="Mondo S."/>
            <person name="Nolan M."/>
            <person name="Ohm R."/>
            <person name="Pangilinan J."/>
            <person name="Park H.-J."/>
            <person name="Ramirez L."/>
            <person name="Alfaro M."/>
            <person name="Sun H."/>
            <person name="Tritt A."/>
            <person name="Yoshinaga Y."/>
            <person name="Zwiers L.-H."/>
            <person name="Turgeon B."/>
            <person name="Goodwin S."/>
            <person name="Spatafora J."/>
            <person name="Crous P."/>
            <person name="Grigoriev I."/>
        </authorList>
    </citation>
    <scope>NUCLEOTIDE SEQUENCE</scope>
    <source>
        <strain evidence="12">CBS 130266</strain>
    </source>
</reference>
<comment type="similarity">
    <text evidence="2 10">Belongs to the MIP/aquaporin (TC 1.A.8) family.</text>
</comment>
<dbReference type="PRINTS" id="PR00783">
    <property type="entry name" value="MINTRINSICP"/>
</dbReference>
<dbReference type="InterPro" id="IPR000425">
    <property type="entry name" value="MIP"/>
</dbReference>
<dbReference type="EMBL" id="MU007033">
    <property type="protein sequence ID" value="KAF2431220.1"/>
    <property type="molecule type" value="Genomic_DNA"/>
</dbReference>
<comment type="subcellular location">
    <subcellularLocation>
        <location evidence="1">Membrane</location>
        <topology evidence="1">Multi-pass membrane protein</topology>
    </subcellularLocation>
</comment>
<keyword evidence="6 11" id="KW-1133">Transmembrane helix</keyword>
<feature type="transmembrane region" description="Helical" evidence="11">
    <location>
        <begin position="196"/>
        <end position="217"/>
    </location>
</feature>
<comment type="caution">
    <text evidence="12">The sequence shown here is derived from an EMBL/GenBank/DDBJ whole genome shotgun (WGS) entry which is preliminary data.</text>
</comment>
<protein>
    <submittedName>
        <fullName evidence="12">Aquaglyceroporin</fullName>
    </submittedName>
</protein>
<dbReference type="CDD" id="cd00333">
    <property type="entry name" value="MIP"/>
    <property type="match status" value="1"/>
</dbReference>
<comment type="catalytic activity">
    <reaction evidence="8">
        <text>H2O(in) = H2O(out)</text>
        <dbReference type="Rhea" id="RHEA:29667"/>
        <dbReference type="ChEBI" id="CHEBI:15377"/>
    </reaction>
</comment>
<sequence length="297" mass="32618">MARKDEIKVTERTPLLWSRIRTKNQNAFSEFFGTFIFLLFSFGVTAQVVLSDSKNGDYTTLCLGWGVGIMLGAYTAAPSGGHLNPAVTLSMCIYRRFPWRQFPIYALSQTLGAFCAAGVVFANYKSAIAVYEGGPNIHTVTGFTNHSTSGIFATSPAPFMSTTGAFFSEFLASAVLMFCIFALTAEKYGSKNLTPLMLAFVFIGISACFGWETGFAINGARDFGPRLLVYFLGYGSKVWSASNYYFWIPIVAPFLGCAFGGFLYDTFLHEDESPINSPHMGLARLWRPDRQPATSSV</sequence>
<comment type="catalytic activity">
    <reaction evidence="9">
        <text>glycerol(in) = glycerol(out)</text>
        <dbReference type="Rhea" id="RHEA:29675"/>
        <dbReference type="ChEBI" id="CHEBI:17754"/>
    </reaction>
</comment>
<dbReference type="AlphaFoldDB" id="A0A9P4NT69"/>
<feature type="transmembrane region" description="Helical" evidence="11">
    <location>
        <begin position="58"/>
        <end position="81"/>
    </location>
</feature>